<feature type="transmembrane region" description="Helical" evidence="1">
    <location>
        <begin position="52"/>
        <end position="70"/>
    </location>
</feature>
<evidence type="ECO:0000313" key="3">
    <source>
        <dbReference type="Proteomes" id="UP000835052"/>
    </source>
</evidence>
<keyword evidence="3" id="KW-1185">Reference proteome</keyword>
<reference evidence="2" key="1">
    <citation type="submission" date="2020-10" db="EMBL/GenBank/DDBJ databases">
        <authorList>
            <person name="Kikuchi T."/>
        </authorList>
    </citation>
    <scope>NUCLEOTIDE SEQUENCE</scope>
    <source>
        <strain evidence="2">NKZ352</strain>
    </source>
</reference>
<evidence type="ECO:0000256" key="1">
    <source>
        <dbReference type="SAM" id="Phobius"/>
    </source>
</evidence>
<protein>
    <submittedName>
        <fullName evidence="2">Uncharacterized protein</fullName>
    </submittedName>
</protein>
<accession>A0A8S1I0L1</accession>
<proteinExistence type="predicted"/>
<keyword evidence="1" id="KW-0812">Transmembrane</keyword>
<comment type="caution">
    <text evidence="2">The sequence shown here is derived from an EMBL/GenBank/DDBJ whole genome shotgun (WGS) entry which is preliminary data.</text>
</comment>
<evidence type="ECO:0000313" key="2">
    <source>
        <dbReference type="EMBL" id="CAD6200090.1"/>
    </source>
</evidence>
<name>A0A8S1I0L1_9PELO</name>
<dbReference type="AlphaFoldDB" id="A0A8S1I0L1"/>
<keyword evidence="1" id="KW-1133">Transmembrane helix</keyword>
<gene>
    <name evidence="2" type="ORF">CAUJ_LOCUS15989</name>
</gene>
<dbReference type="EMBL" id="CAJGYM010000235">
    <property type="protein sequence ID" value="CAD6200090.1"/>
    <property type="molecule type" value="Genomic_DNA"/>
</dbReference>
<sequence length="93" mass="10942">MISRKKYRPENRVMRQALPFAAAKMLLLVLVLPFWLLNASFRRIPIVYTFYILDYFLIPTVIPFSSLSSLHQQYKSQTSTPHRNLATRPHALH</sequence>
<organism evidence="2 3">
    <name type="scientific">Caenorhabditis auriculariae</name>
    <dbReference type="NCBI Taxonomy" id="2777116"/>
    <lineage>
        <taxon>Eukaryota</taxon>
        <taxon>Metazoa</taxon>
        <taxon>Ecdysozoa</taxon>
        <taxon>Nematoda</taxon>
        <taxon>Chromadorea</taxon>
        <taxon>Rhabditida</taxon>
        <taxon>Rhabditina</taxon>
        <taxon>Rhabditomorpha</taxon>
        <taxon>Rhabditoidea</taxon>
        <taxon>Rhabditidae</taxon>
        <taxon>Peloderinae</taxon>
        <taxon>Caenorhabditis</taxon>
    </lineage>
</organism>
<keyword evidence="1" id="KW-0472">Membrane</keyword>
<dbReference type="Proteomes" id="UP000835052">
    <property type="component" value="Unassembled WGS sequence"/>
</dbReference>